<gene>
    <name evidence="2" type="ORF">H6G97_17690</name>
</gene>
<organism evidence="2 3">
    <name type="scientific">Nostoc flagelliforme FACHB-838</name>
    <dbReference type="NCBI Taxonomy" id="2692904"/>
    <lineage>
        <taxon>Bacteria</taxon>
        <taxon>Bacillati</taxon>
        <taxon>Cyanobacteriota</taxon>
        <taxon>Cyanophyceae</taxon>
        <taxon>Nostocales</taxon>
        <taxon>Nostocaceae</taxon>
        <taxon>Nostoc</taxon>
    </lineage>
</organism>
<evidence type="ECO:0000313" key="3">
    <source>
        <dbReference type="Proteomes" id="UP000623440"/>
    </source>
</evidence>
<sequence length="70" mass="8286">MFQAWNLETESFINMTTGMNHQKTLVESSRWLLYRHNPELLKEGKNPLQLDMRSPIEKLEDTSATQEKYS</sequence>
<feature type="region of interest" description="Disordered" evidence="1">
    <location>
        <begin position="45"/>
        <end position="70"/>
    </location>
</feature>
<keyword evidence="3" id="KW-1185">Reference proteome</keyword>
<comment type="caution">
    <text evidence="2">The sequence shown here is derived from an EMBL/GenBank/DDBJ whole genome shotgun (WGS) entry which is preliminary data.</text>
</comment>
<reference evidence="2 3" key="1">
    <citation type="journal article" date="2020" name="ISME J.">
        <title>Comparative genomics reveals insights into cyanobacterial evolution and habitat adaptation.</title>
        <authorList>
            <person name="Chen M.Y."/>
            <person name="Teng W.K."/>
            <person name="Zhao L."/>
            <person name="Hu C.X."/>
            <person name="Zhou Y.K."/>
            <person name="Han B.P."/>
            <person name="Song L.R."/>
            <person name="Shu W.S."/>
        </authorList>
    </citation>
    <scope>NUCLEOTIDE SEQUENCE [LARGE SCALE GENOMIC DNA]</scope>
    <source>
        <strain evidence="2 3">FACHB-838</strain>
    </source>
</reference>
<dbReference type="RefSeq" id="WP_190942023.1">
    <property type="nucleotide sequence ID" value="NZ_JACJSI010000033.1"/>
</dbReference>
<evidence type="ECO:0000313" key="2">
    <source>
        <dbReference type="EMBL" id="MBD2531320.1"/>
    </source>
</evidence>
<name>A0ABR8DQZ0_9NOSO</name>
<dbReference type="EMBL" id="JACJSI010000033">
    <property type="protein sequence ID" value="MBD2531320.1"/>
    <property type="molecule type" value="Genomic_DNA"/>
</dbReference>
<evidence type="ECO:0000256" key="1">
    <source>
        <dbReference type="SAM" id="MobiDB-lite"/>
    </source>
</evidence>
<dbReference type="Gene3D" id="3.40.50.970">
    <property type="match status" value="1"/>
</dbReference>
<accession>A0ABR8DQZ0</accession>
<protein>
    <submittedName>
        <fullName evidence="2">Uncharacterized protein</fullName>
    </submittedName>
</protein>
<dbReference type="InterPro" id="IPR029061">
    <property type="entry name" value="THDP-binding"/>
</dbReference>
<dbReference type="SUPFAM" id="SSF52518">
    <property type="entry name" value="Thiamin diphosphate-binding fold (THDP-binding)"/>
    <property type="match status" value="1"/>
</dbReference>
<proteinExistence type="predicted"/>
<dbReference type="Proteomes" id="UP000623440">
    <property type="component" value="Unassembled WGS sequence"/>
</dbReference>